<keyword evidence="1" id="KW-0472">Membrane</keyword>
<keyword evidence="1" id="KW-0812">Transmembrane</keyword>
<dbReference type="AlphaFoldDB" id="D3TC48"/>
<dbReference type="EMBL" id="CP001941">
    <property type="protein sequence ID" value="ADD08133.1"/>
    <property type="molecule type" value="Genomic_DNA"/>
</dbReference>
<evidence type="ECO:0000313" key="2">
    <source>
        <dbReference type="EMBL" id="ADD08133.1"/>
    </source>
</evidence>
<keyword evidence="1" id="KW-1133">Transmembrane helix</keyword>
<evidence type="ECO:0000256" key="1">
    <source>
        <dbReference type="SAM" id="Phobius"/>
    </source>
</evidence>
<dbReference type="RefSeq" id="WP_012997104.1">
    <property type="nucleotide sequence ID" value="NC_013926.1"/>
</dbReference>
<accession>D3TC48</accession>
<organism evidence="2 3">
    <name type="scientific">Aciduliprofundum boonei (strain DSM 19572 / T469)</name>
    <dbReference type="NCBI Taxonomy" id="439481"/>
    <lineage>
        <taxon>Archaea</taxon>
        <taxon>Methanobacteriati</taxon>
        <taxon>Thermoplasmatota</taxon>
        <taxon>DHVE2 group</taxon>
        <taxon>Candidatus Aciduliprofundum</taxon>
    </lineage>
</organism>
<evidence type="ECO:0000313" key="3">
    <source>
        <dbReference type="Proteomes" id="UP000001400"/>
    </source>
</evidence>
<reference evidence="2" key="1">
    <citation type="submission" date="2010-02" db="EMBL/GenBank/DDBJ databases">
        <title>Complete sequence of Aciduliprofundum boonei T469.</title>
        <authorList>
            <consortium name="US DOE Joint Genome Institute"/>
            <person name="Lucas S."/>
            <person name="Copeland A."/>
            <person name="Lapidus A."/>
            <person name="Cheng J.-F."/>
            <person name="Bruce D."/>
            <person name="Goodwin L."/>
            <person name="Pitluck S."/>
            <person name="Saunders E."/>
            <person name="Detter J.C."/>
            <person name="Han C."/>
            <person name="Tapia R."/>
            <person name="Land M."/>
            <person name="Hauser L."/>
            <person name="Kyrpides N."/>
            <person name="Mikhailova N."/>
            <person name="Flores G."/>
            <person name="Reysenbach A.-L."/>
            <person name="Woyke T."/>
        </authorList>
    </citation>
    <scope>NUCLEOTIDE SEQUENCE</scope>
    <source>
        <strain evidence="2">T469</strain>
    </source>
</reference>
<feature type="transmembrane region" description="Helical" evidence="1">
    <location>
        <begin position="28"/>
        <end position="49"/>
    </location>
</feature>
<protein>
    <submittedName>
        <fullName evidence="2">Uncharacterized protein</fullName>
    </submittedName>
</protein>
<keyword evidence="3" id="KW-1185">Reference proteome</keyword>
<gene>
    <name evidence="2" type="ordered locus">Aboo_0322</name>
</gene>
<dbReference type="KEGG" id="abi:Aboo_0322"/>
<dbReference type="Proteomes" id="UP000001400">
    <property type="component" value="Chromosome"/>
</dbReference>
<sequence length="65" mass="7006">MSTAGVCLIAILALIVFALLFKVILKIALWIILIILLFIIVGGGIAYFMKILGEVIFPLTGAFLV</sequence>
<dbReference type="HOGENOM" id="CLU_2839163_0_0_2"/>
<proteinExistence type="predicted"/>
<name>D3TC48_ACIB4</name>
<dbReference type="GeneID" id="31781088"/>